<dbReference type="Proteomes" id="UP001157502">
    <property type="component" value="Chromosome 32"/>
</dbReference>
<dbReference type="EMBL" id="CM055759">
    <property type="protein sequence ID" value="KAJ7987568.1"/>
    <property type="molecule type" value="Genomic_DNA"/>
</dbReference>
<organism evidence="1 2">
    <name type="scientific">Dallia pectoralis</name>
    <name type="common">Alaska blackfish</name>
    <dbReference type="NCBI Taxonomy" id="75939"/>
    <lineage>
        <taxon>Eukaryota</taxon>
        <taxon>Metazoa</taxon>
        <taxon>Chordata</taxon>
        <taxon>Craniata</taxon>
        <taxon>Vertebrata</taxon>
        <taxon>Euteleostomi</taxon>
        <taxon>Actinopterygii</taxon>
        <taxon>Neopterygii</taxon>
        <taxon>Teleostei</taxon>
        <taxon>Protacanthopterygii</taxon>
        <taxon>Esociformes</taxon>
        <taxon>Umbridae</taxon>
        <taxon>Dallia</taxon>
    </lineage>
</organism>
<sequence>MFNAKVGFTNYSHGYSRASFNSESCESNDSYRSDGRLFDGSSVRQHQISRHLMHQPLLHHIDLQLASTGNSVFGSHTGPDLDYGHNQYAHNHERGFIQSPGIPMPASEMSMSCSPLVEGDDGPRSATGSQYLHCSGEQTRQEHLHRIYSGTVPSQCTKGSDDCNADQSSTTFDWMKVRRNPPKTVTEYGVTSQQSVIRTNFTTKQLTELEKEFHFNQYLTRARRLEVAATLELNETQVKIWFQNRRMKQKKREKAAAVFINTLAPVKDLEEISSSSPSMSPSPEVT</sequence>
<reference evidence="1" key="1">
    <citation type="submission" date="2021-05" db="EMBL/GenBank/DDBJ databases">
        <authorList>
            <person name="Pan Q."/>
            <person name="Jouanno E."/>
            <person name="Zahm M."/>
            <person name="Klopp C."/>
            <person name="Cabau C."/>
            <person name="Louis A."/>
            <person name="Berthelot C."/>
            <person name="Parey E."/>
            <person name="Roest Crollius H."/>
            <person name="Montfort J."/>
            <person name="Robinson-Rechavi M."/>
            <person name="Bouchez O."/>
            <person name="Lampietro C."/>
            <person name="Lopez Roques C."/>
            <person name="Donnadieu C."/>
            <person name="Postlethwait J."/>
            <person name="Bobe J."/>
            <person name="Dillon D."/>
            <person name="Chandos A."/>
            <person name="von Hippel F."/>
            <person name="Guiguen Y."/>
        </authorList>
    </citation>
    <scope>NUCLEOTIDE SEQUENCE</scope>
    <source>
        <strain evidence="1">YG-Jan2019</strain>
    </source>
</reference>
<evidence type="ECO:0000313" key="1">
    <source>
        <dbReference type="EMBL" id="KAJ7987568.1"/>
    </source>
</evidence>
<proteinExistence type="predicted"/>
<protein>
    <submittedName>
        <fullName evidence="1">Uncharacterized protein</fullName>
    </submittedName>
</protein>
<accession>A0ACC2F883</accession>
<keyword evidence="2" id="KW-1185">Reference proteome</keyword>
<comment type="caution">
    <text evidence="1">The sequence shown here is derived from an EMBL/GenBank/DDBJ whole genome shotgun (WGS) entry which is preliminary data.</text>
</comment>
<evidence type="ECO:0000313" key="2">
    <source>
        <dbReference type="Proteomes" id="UP001157502"/>
    </source>
</evidence>
<name>A0ACC2F883_DALPE</name>
<gene>
    <name evidence="1" type="ORF">DPEC_G00327830</name>
</gene>